<keyword evidence="7 9" id="KW-0472">Membrane</keyword>
<evidence type="ECO:0000256" key="6">
    <source>
        <dbReference type="ARBA" id="ARBA00022989"/>
    </source>
</evidence>
<dbReference type="PROSITE" id="PS50850">
    <property type="entry name" value="MFS"/>
    <property type="match status" value="1"/>
</dbReference>
<dbReference type="PANTHER" id="PTHR23502:SF132">
    <property type="entry name" value="POLYAMINE TRANSPORTER 2-RELATED"/>
    <property type="match status" value="1"/>
</dbReference>
<feature type="transmembrane region" description="Helical" evidence="9">
    <location>
        <begin position="123"/>
        <end position="140"/>
    </location>
</feature>
<dbReference type="InterPro" id="IPR005829">
    <property type="entry name" value="Sugar_transporter_CS"/>
</dbReference>
<dbReference type="CDD" id="cd17320">
    <property type="entry name" value="MFS_MdfA_MDR_like"/>
    <property type="match status" value="1"/>
</dbReference>
<comment type="subcellular location">
    <subcellularLocation>
        <location evidence="1">Cell membrane</location>
        <topology evidence="1">Multi-pass membrane protein</topology>
    </subcellularLocation>
</comment>
<name>A0AAE3ZD11_9ACTN</name>
<dbReference type="Gene3D" id="1.20.1720.10">
    <property type="entry name" value="Multidrug resistance protein D"/>
    <property type="match status" value="1"/>
</dbReference>
<proteinExistence type="inferred from homology"/>
<evidence type="ECO:0000256" key="5">
    <source>
        <dbReference type="ARBA" id="ARBA00022692"/>
    </source>
</evidence>
<feature type="transmembrane region" description="Helical" evidence="9">
    <location>
        <begin position="28"/>
        <end position="50"/>
    </location>
</feature>
<keyword evidence="5 9" id="KW-0812">Transmembrane</keyword>
<sequence>MEEQTSPPGRTDAAVGGSNSSLRRKVRFALILGGLTAFGPLSMDMYLPALPQLTEDLGATTAQAQLTLTSVLLGLAFGQLIAGPLSDSVGRRKPLMVGLGVYITASVLCALSESVYALAALRFLQGLGAAAGMVIARASVRDLYSGLEVARFFSGLMLVTGLAPILAPVIGGQILTYTTWRGVFVVLTTFGVLLMSVVVFALPETKPPEWRQPTRLKSTFATFGRLIAEPSFLGNALTAGLAMAAMFAYISGSSFVLQDIYGMSPQTYSLVFSMNAIGLVAAGQVNARLVGRVATESQLLLSALTSASVAGVLLVSTVLFGLPLPVLLAALFVMIASLGFVMPNTTTLVLANHREVSGSASALLGVSQFVVGALAAPLVGLGGVGSALPMVLVMFGVVLAATTVYVTLGRRASHSAERVTVASGHSTGGDSSGDHSTSSGAARSSPTESARERSAER</sequence>
<evidence type="ECO:0000256" key="9">
    <source>
        <dbReference type="SAM" id="Phobius"/>
    </source>
</evidence>
<comment type="caution">
    <text evidence="11">The sequence shown here is derived from an EMBL/GenBank/DDBJ whole genome shotgun (WGS) entry which is preliminary data.</text>
</comment>
<evidence type="ECO:0000256" key="8">
    <source>
        <dbReference type="SAM" id="MobiDB-lite"/>
    </source>
</evidence>
<keyword evidence="4" id="KW-1003">Cell membrane</keyword>
<organism evidence="11 12">
    <name type="scientific">Haloactinomyces albus</name>
    <dbReference type="NCBI Taxonomy" id="1352928"/>
    <lineage>
        <taxon>Bacteria</taxon>
        <taxon>Bacillati</taxon>
        <taxon>Actinomycetota</taxon>
        <taxon>Actinomycetes</taxon>
        <taxon>Actinopolysporales</taxon>
        <taxon>Actinopolysporaceae</taxon>
        <taxon>Haloactinomyces</taxon>
    </lineage>
</organism>
<comment type="similarity">
    <text evidence="2">Belongs to the major facilitator superfamily. Bcr/CmlA family.</text>
</comment>
<dbReference type="SUPFAM" id="SSF103473">
    <property type="entry name" value="MFS general substrate transporter"/>
    <property type="match status" value="1"/>
</dbReference>
<evidence type="ECO:0000256" key="7">
    <source>
        <dbReference type="ARBA" id="ARBA00023136"/>
    </source>
</evidence>
<dbReference type="InterPro" id="IPR036259">
    <property type="entry name" value="MFS_trans_sf"/>
</dbReference>
<dbReference type="Proteomes" id="UP001180845">
    <property type="component" value="Unassembled WGS sequence"/>
</dbReference>
<evidence type="ECO:0000256" key="1">
    <source>
        <dbReference type="ARBA" id="ARBA00004651"/>
    </source>
</evidence>
<dbReference type="PANTHER" id="PTHR23502">
    <property type="entry name" value="MAJOR FACILITATOR SUPERFAMILY"/>
    <property type="match status" value="1"/>
</dbReference>
<evidence type="ECO:0000256" key="4">
    <source>
        <dbReference type="ARBA" id="ARBA00022475"/>
    </source>
</evidence>
<feature type="transmembrane region" description="Helical" evidence="9">
    <location>
        <begin position="270"/>
        <end position="287"/>
    </location>
</feature>
<dbReference type="FunFam" id="1.20.1720.10:FF:000005">
    <property type="entry name" value="Bcr/CflA family efflux transporter"/>
    <property type="match status" value="1"/>
</dbReference>
<keyword evidence="3" id="KW-0813">Transport</keyword>
<dbReference type="AlphaFoldDB" id="A0AAE3ZD11"/>
<dbReference type="GO" id="GO:1990961">
    <property type="term" value="P:xenobiotic detoxification by transmembrane export across the plasma membrane"/>
    <property type="evidence" value="ECO:0007669"/>
    <property type="project" value="InterPro"/>
</dbReference>
<dbReference type="EMBL" id="JAVDXW010000001">
    <property type="protein sequence ID" value="MDR7301486.1"/>
    <property type="molecule type" value="Genomic_DNA"/>
</dbReference>
<dbReference type="GO" id="GO:0005886">
    <property type="term" value="C:plasma membrane"/>
    <property type="evidence" value="ECO:0007669"/>
    <property type="project" value="UniProtKB-SubCell"/>
</dbReference>
<gene>
    <name evidence="11" type="ORF">JOF55_001667</name>
</gene>
<feature type="transmembrane region" description="Helical" evidence="9">
    <location>
        <begin position="62"/>
        <end position="83"/>
    </location>
</feature>
<evidence type="ECO:0000313" key="11">
    <source>
        <dbReference type="EMBL" id="MDR7301486.1"/>
    </source>
</evidence>
<feature type="transmembrane region" description="Helical" evidence="9">
    <location>
        <begin position="326"/>
        <end position="350"/>
    </location>
</feature>
<keyword evidence="12" id="KW-1185">Reference proteome</keyword>
<feature type="transmembrane region" description="Helical" evidence="9">
    <location>
        <begin position="362"/>
        <end position="381"/>
    </location>
</feature>
<feature type="transmembrane region" description="Helical" evidence="9">
    <location>
        <begin position="152"/>
        <end position="170"/>
    </location>
</feature>
<dbReference type="NCBIfam" id="TIGR00710">
    <property type="entry name" value="efflux_Bcr_CflA"/>
    <property type="match status" value="1"/>
</dbReference>
<reference evidence="11" key="1">
    <citation type="submission" date="2023-07" db="EMBL/GenBank/DDBJ databases">
        <title>Sequencing the genomes of 1000 actinobacteria strains.</title>
        <authorList>
            <person name="Klenk H.-P."/>
        </authorList>
    </citation>
    <scope>NUCLEOTIDE SEQUENCE</scope>
    <source>
        <strain evidence="11">DSM 45977</strain>
    </source>
</reference>
<dbReference type="GO" id="GO:0042910">
    <property type="term" value="F:xenobiotic transmembrane transporter activity"/>
    <property type="evidence" value="ECO:0007669"/>
    <property type="project" value="InterPro"/>
</dbReference>
<keyword evidence="6 9" id="KW-1133">Transmembrane helix</keyword>
<dbReference type="RefSeq" id="WP_310272061.1">
    <property type="nucleotide sequence ID" value="NZ_JAVDXW010000001.1"/>
</dbReference>
<evidence type="ECO:0000256" key="2">
    <source>
        <dbReference type="ARBA" id="ARBA00006236"/>
    </source>
</evidence>
<dbReference type="Pfam" id="PF07690">
    <property type="entry name" value="MFS_1"/>
    <property type="match status" value="1"/>
</dbReference>
<dbReference type="InterPro" id="IPR004812">
    <property type="entry name" value="Efflux_drug-R_Bcr/CmlA"/>
</dbReference>
<feature type="transmembrane region" description="Helical" evidence="9">
    <location>
        <begin position="387"/>
        <end position="408"/>
    </location>
</feature>
<evidence type="ECO:0000259" key="10">
    <source>
        <dbReference type="PROSITE" id="PS50850"/>
    </source>
</evidence>
<accession>A0AAE3ZD11</accession>
<protein>
    <submittedName>
        <fullName evidence="11">DHA1 family bicyclomycin/chloramphenicol resistance-like MFS transporter</fullName>
    </submittedName>
</protein>
<feature type="region of interest" description="Disordered" evidence="8">
    <location>
        <begin position="417"/>
        <end position="457"/>
    </location>
</feature>
<evidence type="ECO:0000313" key="12">
    <source>
        <dbReference type="Proteomes" id="UP001180845"/>
    </source>
</evidence>
<evidence type="ECO:0000256" key="3">
    <source>
        <dbReference type="ARBA" id="ARBA00022448"/>
    </source>
</evidence>
<feature type="domain" description="Major facilitator superfamily (MFS) profile" evidence="10">
    <location>
        <begin position="26"/>
        <end position="414"/>
    </location>
</feature>
<dbReference type="InterPro" id="IPR020846">
    <property type="entry name" value="MFS_dom"/>
</dbReference>
<feature type="transmembrane region" description="Helical" evidence="9">
    <location>
        <begin position="182"/>
        <end position="202"/>
    </location>
</feature>
<dbReference type="InterPro" id="IPR011701">
    <property type="entry name" value="MFS"/>
</dbReference>
<feature type="transmembrane region" description="Helical" evidence="9">
    <location>
        <begin position="223"/>
        <end position="250"/>
    </location>
</feature>
<feature type="transmembrane region" description="Helical" evidence="9">
    <location>
        <begin position="299"/>
        <end position="320"/>
    </location>
</feature>
<dbReference type="PROSITE" id="PS00216">
    <property type="entry name" value="SUGAR_TRANSPORT_1"/>
    <property type="match status" value="1"/>
</dbReference>
<feature type="transmembrane region" description="Helical" evidence="9">
    <location>
        <begin position="95"/>
        <end position="117"/>
    </location>
</feature>